<comment type="caution">
    <text evidence="1">The sequence shown here is derived from an EMBL/GenBank/DDBJ whole genome shotgun (WGS) entry which is preliminary data.</text>
</comment>
<reference evidence="1 2" key="1">
    <citation type="submission" date="2024-11" db="EMBL/GenBank/DDBJ databases">
        <title>Chromosome-level genome assembly of Eucalyptus globulus Labill. provides insights into its genome evolution.</title>
        <authorList>
            <person name="Li X."/>
        </authorList>
    </citation>
    <scope>NUCLEOTIDE SEQUENCE [LARGE SCALE GENOMIC DNA]</scope>
    <source>
        <strain evidence="1">CL2024</strain>
        <tissue evidence="1">Fresh tender leaves</tissue>
    </source>
</reference>
<dbReference type="Proteomes" id="UP001634007">
    <property type="component" value="Unassembled WGS sequence"/>
</dbReference>
<evidence type="ECO:0000313" key="2">
    <source>
        <dbReference type="Proteomes" id="UP001634007"/>
    </source>
</evidence>
<protein>
    <submittedName>
        <fullName evidence="1">Uncharacterized protein</fullName>
    </submittedName>
</protein>
<dbReference type="AlphaFoldDB" id="A0ABD3KMX6"/>
<evidence type="ECO:0000313" key="1">
    <source>
        <dbReference type="EMBL" id="KAL3740364.1"/>
    </source>
</evidence>
<keyword evidence="2" id="KW-1185">Reference proteome</keyword>
<sequence>MGLRPARWCGLQWTPGQARTRAAGEAGCCGGRRLRGFFFFSDGAEALPVAVVWRVLAASTGVRRRGVVAGSRAEGAVAGSELARWCGLQWRESSGLQG</sequence>
<name>A0ABD3KMX6_EUCGL</name>
<gene>
    <name evidence="1" type="ORF">ACJRO7_021615</name>
</gene>
<dbReference type="EMBL" id="JBJKBG010000005">
    <property type="protein sequence ID" value="KAL3740364.1"/>
    <property type="molecule type" value="Genomic_DNA"/>
</dbReference>
<accession>A0ABD3KMX6</accession>
<proteinExistence type="predicted"/>
<organism evidence="1 2">
    <name type="scientific">Eucalyptus globulus</name>
    <name type="common">Tasmanian blue gum</name>
    <dbReference type="NCBI Taxonomy" id="34317"/>
    <lineage>
        <taxon>Eukaryota</taxon>
        <taxon>Viridiplantae</taxon>
        <taxon>Streptophyta</taxon>
        <taxon>Embryophyta</taxon>
        <taxon>Tracheophyta</taxon>
        <taxon>Spermatophyta</taxon>
        <taxon>Magnoliopsida</taxon>
        <taxon>eudicotyledons</taxon>
        <taxon>Gunneridae</taxon>
        <taxon>Pentapetalae</taxon>
        <taxon>rosids</taxon>
        <taxon>malvids</taxon>
        <taxon>Myrtales</taxon>
        <taxon>Myrtaceae</taxon>
        <taxon>Myrtoideae</taxon>
        <taxon>Eucalypteae</taxon>
        <taxon>Eucalyptus</taxon>
    </lineage>
</organism>